<organism evidence="4 5">
    <name type="scientific">Halocynthiibacter styelae</name>
    <dbReference type="NCBI Taxonomy" id="2761955"/>
    <lineage>
        <taxon>Bacteria</taxon>
        <taxon>Pseudomonadati</taxon>
        <taxon>Pseudomonadota</taxon>
        <taxon>Alphaproteobacteria</taxon>
        <taxon>Rhodobacterales</taxon>
        <taxon>Paracoccaceae</taxon>
        <taxon>Halocynthiibacter</taxon>
    </lineage>
</organism>
<dbReference type="SUPFAM" id="SSF52540">
    <property type="entry name" value="P-loop containing nucleoside triphosphate hydrolases"/>
    <property type="match status" value="1"/>
</dbReference>
<dbReference type="Proteomes" id="UP000640583">
    <property type="component" value="Unassembled WGS sequence"/>
</dbReference>
<evidence type="ECO:0000256" key="1">
    <source>
        <dbReference type="ARBA" id="ARBA00022741"/>
    </source>
</evidence>
<feature type="domain" description="ABC transporter" evidence="3">
    <location>
        <begin position="5"/>
        <end position="251"/>
    </location>
</feature>
<dbReference type="InterPro" id="IPR003439">
    <property type="entry name" value="ABC_transporter-like_ATP-bd"/>
</dbReference>
<dbReference type="GO" id="GO:0005524">
    <property type="term" value="F:ATP binding"/>
    <property type="evidence" value="ECO:0007669"/>
    <property type="project" value="UniProtKB-KW"/>
</dbReference>
<dbReference type="PROSITE" id="PS50893">
    <property type="entry name" value="ABC_TRANSPORTER_2"/>
    <property type="match status" value="1"/>
</dbReference>
<dbReference type="GO" id="GO:0022857">
    <property type="term" value="F:transmembrane transporter activity"/>
    <property type="evidence" value="ECO:0007669"/>
    <property type="project" value="TreeGrafter"/>
</dbReference>
<evidence type="ECO:0000313" key="5">
    <source>
        <dbReference type="Proteomes" id="UP000640583"/>
    </source>
</evidence>
<keyword evidence="2 4" id="KW-0067">ATP-binding</keyword>
<dbReference type="Gene3D" id="3.40.50.300">
    <property type="entry name" value="P-loop containing nucleotide triphosphate hydrolases"/>
    <property type="match status" value="1"/>
</dbReference>
<dbReference type="EMBL" id="JADCKQ010000020">
    <property type="protein sequence ID" value="MBI1495432.1"/>
    <property type="molecule type" value="Genomic_DNA"/>
</dbReference>
<name>A0A8J7IG01_9RHOB</name>
<keyword evidence="1" id="KW-0547">Nucleotide-binding</keyword>
<evidence type="ECO:0000259" key="3">
    <source>
        <dbReference type="PROSITE" id="PS50893"/>
    </source>
</evidence>
<dbReference type="GO" id="GO:0016887">
    <property type="term" value="F:ATP hydrolysis activity"/>
    <property type="evidence" value="ECO:0007669"/>
    <property type="project" value="InterPro"/>
</dbReference>
<proteinExistence type="predicted"/>
<dbReference type="InterPro" id="IPR017871">
    <property type="entry name" value="ABC_transporter-like_CS"/>
</dbReference>
<dbReference type="InterPro" id="IPR027417">
    <property type="entry name" value="P-loop_NTPase"/>
</dbReference>
<comment type="caution">
    <text evidence="4">The sequence shown here is derived from an EMBL/GenBank/DDBJ whole genome shotgun (WGS) entry which is preliminary data.</text>
</comment>
<dbReference type="SMART" id="SM00382">
    <property type="entry name" value="AAA"/>
    <property type="match status" value="1"/>
</dbReference>
<dbReference type="PROSITE" id="PS00211">
    <property type="entry name" value="ABC_TRANSPORTER_1"/>
    <property type="match status" value="1"/>
</dbReference>
<sequence>MNHAVALSGVSHAFADSIALRSIDLTVSEGVRIALLGPSGAGKSTLLALLDRRLSPKGGQAYILDKPLVQKEKTSRSDHADVGFIFQEFALLDRLSVYQNVMNGRLGRTKGWSSHWLSLRGRFDAQDHLIVARALADTGLSDLAHRRADQLSGGQRQRVAIARCLAQEPRLILADEPVSNLDPTRAADLLALITSRATQDKTTVIFSSHQPDLAQRFSDRVIGLRDGAILFDRPGSQVTASDVSQLYDGFPPETNLRVVGA</sequence>
<dbReference type="PANTHER" id="PTHR24220:SF684">
    <property type="entry name" value="FE(3+) IONS IMPORT ATP-BINDING PROTEIN FBPC"/>
    <property type="match status" value="1"/>
</dbReference>
<evidence type="ECO:0000313" key="4">
    <source>
        <dbReference type="EMBL" id="MBI1495432.1"/>
    </source>
</evidence>
<accession>A0A8J7IG01</accession>
<dbReference type="AlphaFoldDB" id="A0A8J7IG01"/>
<gene>
    <name evidence="4" type="ORF">H1D41_17465</name>
</gene>
<reference evidence="4" key="1">
    <citation type="submission" date="2020-10" db="EMBL/GenBank/DDBJ databases">
        <title>Paenihalocynthiibacter styelae gen. nov., sp. nov., isolated from stalked sea squirt Styela clava.</title>
        <authorList>
            <person name="Kim Y.-O."/>
            <person name="Yoon J.-H."/>
        </authorList>
    </citation>
    <scope>NUCLEOTIDE SEQUENCE</scope>
    <source>
        <strain evidence="4">MYP1-1</strain>
    </source>
</reference>
<dbReference type="RefSeq" id="WP_228850137.1">
    <property type="nucleotide sequence ID" value="NZ_JADCKQ010000020.1"/>
</dbReference>
<dbReference type="Pfam" id="PF00005">
    <property type="entry name" value="ABC_tran"/>
    <property type="match status" value="1"/>
</dbReference>
<dbReference type="InterPro" id="IPR003593">
    <property type="entry name" value="AAA+_ATPase"/>
</dbReference>
<dbReference type="PANTHER" id="PTHR24220">
    <property type="entry name" value="IMPORT ATP-BINDING PROTEIN"/>
    <property type="match status" value="1"/>
</dbReference>
<protein>
    <submittedName>
        <fullName evidence="4">ATP-binding cassette domain-containing protein</fullName>
    </submittedName>
</protein>
<keyword evidence="5" id="KW-1185">Reference proteome</keyword>
<dbReference type="GO" id="GO:0005886">
    <property type="term" value="C:plasma membrane"/>
    <property type="evidence" value="ECO:0007669"/>
    <property type="project" value="TreeGrafter"/>
</dbReference>
<evidence type="ECO:0000256" key="2">
    <source>
        <dbReference type="ARBA" id="ARBA00022840"/>
    </source>
</evidence>
<dbReference type="InterPro" id="IPR015854">
    <property type="entry name" value="ABC_transpr_LolD-like"/>
</dbReference>